<dbReference type="PANTHER" id="PTHR35333:SF3">
    <property type="entry name" value="BETA-LACTAMASE-TYPE TRANSPEPTIDASE FOLD CONTAINING PROTEIN"/>
    <property type="match status" value="1"/>
</dbReference>
<keyword evidence="4" id="KW-1185">Reference proteome</keyword>
<dbReference type="GO" id="GO:0046677">
    <property type="term" value="P:response to antibiotic"/>
    <property type="evidence" value="ECO:0007669"/>
    <property type="project" value="InterPro"/>
</dbReference>
<keyword evidence="3" id="KW-0378">Hydrolase</keyword>
<dbReference type="Pfam" id="PF13354">
    <property type="entry name" value="Beta-lactamase2"/>
    <property type="match status" value="1"/>
</dbReference>
<feature type="region of interest" description="Disordered" evidence="1">
    <location>
        <begin position="259"/>
        <end position="279"/>
    </location>
</feature>
<evidence type="ECO:0000256" key="1">
    <source>
        <dbReference type="SAM" id="MobiDB-lite"/>
    </source>
</evidence>
<dbReference type="Proteomes" id="UP000670475">
    <property type="component" value="Unassembled WGS sequence"/>
</dbReference>
<dbReference type="AlphaFoldDB" id="A0A940RTQ8"/>
<evidence type="ECO:0000313" key="3">
    <source>
        <dbReference type="EMBL" id="MBP0457147.1"/>
    </source>
</evidence>
<dbReference type="InterPro" id="IPR000871">
    <property type="entry name" value="Beta-lactam_class-A"/>
</dbReference>
<dbReference type="InterPro" id="IPR045155">
    <property type="entry name" value="Beta-lactam_cat"/>
</dbReference>
<protein>
    <submittedName>
        <fullName evidence="3">Serine hydrolase</fullName>
    </submittedName>
</protein>
<sequence length="279" mass="29263">MTGPAPDTPHLGAALAARRADGGVVLVWCSRLDERAAFTHQADRTHYAASLIKPAVLRAAHRNLDLGERVLVHDRFPSVVRGHYRVQRADDNDEVPWERLGAHMTLGRLCHRMIRASSNLATSLVVEAVGLPAVAACAPPGLVVTRPIGDRAAIEAGLTNTVTAAAAGALLAGAAGDTALLAPYREQEYRDGIPAALPAGVQVANKNAWVDGVEHDAALIEPADAPPYVLAVCTTGLAPEHARAAIHAVTRASWADRHSLGRHSLGPPAGQAGPPLRPR</sequence>
<dbReference type="RefSeq" id="WP_209338925.1">
    <property type="nucleotide sequence ID" value="NZ_JAGIQL010000016.1"/>
</dbReference>
<dbReference type="EMBL" id="JAGIQL010000016">
    <property type="protein sequence ID" value="MBP0457147.1"/>
    <property type="molecule type" value="Genomic_DNA"/>
</dbReference>
<reference evidence="3" key="1">
    <citation type="submission" date="2021-03" db="EMBL/GenBank/DDBJ databases">
        <title>Whole genome sequence of Streptomyces bomunensis MMS17-BM035.</title>
        <authorList>
            <person name="Lee J.H."/>
        </authorList>
    </citation>
    <scope>NUCLEOTIDE SEQUENCE</scope>
    <source>
        <strain evidence="3">MMS17-BM035</strain>
    </source>
</reference>
<dbReference type="PANTHER" id="PTHR35333">
    <property type="entry name" value="BETA-LACTAMASE"/>
    <property type="match status" value="1"/>
</dbReference>
<proteinExistence type="predicted"/>
<evidence type="ECO:0000313" key="4">
    <source>
        <dbReference type="Proteomes" id="UP000670475"/>
    </source>
</evidence>
<name>A0A940RTQ8_9ACTN</name>
<comment type="caution">
    <text evidence="3">The sequence shown here is derived from an EMBL/GenBank/DDBJ whole genome shotgun (WGS) entry which is preliminary data.</text>
</comment>
<evidence type="ECO:0000259" key="2">
    <source>
        <dbReference type="Pfam" id="PF13354"/>
    </source>
</evidence>
<feature type="compositionally biased region" description="Low complexity" evidence="1">
    <location>
        <begin position="265"/>
        <end position="279"/>
    </location>
</feature>
<dbReference type="SUPFAM" id="SSF56601">
    <property type="entry name" value="beta-lactamase/transpeptidase-like"/>
    <property type="match status" value="1"/>
</dbReference>
<accession>A0A940RTQ8</accession>
<feature type="domain" description="Beta-lactamase class A catalytic" evidence="2">
    <location>
        <begin position="31"/>
        <end position="234"/>
    </location>
</feature>
<dbReference type="GO" id="GO:0030655">
    <property type="term" value="P:beta-lactam antibiotic catabolic process"/>
    <property type="evidence" value="ECO:0007669"/>
    <property type="project" value="InterPro"/>
</dbReference>
<dbReference type="GO" id="GO:0008800">
    <property type="term" value="F:beta-lactamase activity"/>
    <property type="evidence" value="ECO:0007669"/>
    <property type="project" value="InterPro"/>
</dbReference>
<gene>
    <name evidence="3" type="ORF">JFN87_06490</name>
</gene>
<dbReference type="Gene3D" id="3.40.710.10">
    <property type="entry name" value="DD-peptidase/beta-lactamase superfamily"/>
    <property type="match status" value="1"/>
</dbReference>
<dbReference type="InterPro" id="IPR012338">
    <property type="entry name" value="Beta-lactam/transpept-like"/>
</dbReference>
<organism evidence="3 4">
    <name type="scientific">Streptomyces montanisoli</name>
    <dbReference type="NCBI Taxonomy" id="2798581"/>
    <lineage>
        <taxon>Bacteria</taxon>
        <taxon>Bacillati</taxon>
        <taxon>Actinomycetota</taxon>
        <taxon>Actinomycetes</taxon>
        <taxon>Kitasatosporales</taxon>
        <taxon>Streptomycetaceae</taxon>
        <taxon>Streptomyces</taxon>
    </lineage>
</organism>